<dbReference type="Pfam" id="PF12104">
    <property type="entry name" value="Tcell_CD4_C"/>
    <property type="match status" value="1"/>
</dbReference>
<name>A0A6P8ERK7_CLUHA</name>
<dbReference type="Proteomes" id="UP000515152">
    <property type="component" value="Chromosome 21"/>
</dbReference>
<gene>
    <name evidence="5" type="primary">LOC116218213</name>
</gene>
<keyword evidence="2" id="KW-0812">Transmembrane</keyword>
<keyword evidence="2" id="KW-1133">Transmembrane helix</keyword>
<feature type="domain" description="T cell CD4 receptor C-terminal region" evidence="3">
    <location>
        <begin position="219"/>
        <end position="245"/>
    </location>
</feature>
<dbReference type="AlphaFoldDB" id="A0A6P8ERK7"/>
<feature type="region of interest" description="Disordered" evidence="1">
    <location>
        <begin position="243"/>
        <end position="331"/>
    </location>
</feature>
<accession>A0A6P8ERK7</accession>
<organism evidence="4 5">
    <name type="scientific">Clupea harengus</name>
    <name type="common">Atlantic herring</name>
    <dbReference type="NCBI Taxonomy" id="7950"/>
    <lineage>
        <taxon>Eukaryota</taxon>
        <taxon>Metazoa</taxon>
        <taxon>Chordata</taxon>
        <taxon>Craniata</taxon>
        <taxon>Vertebrata</taxon>
        <taxon>Euteleostomi</taxon>
        <taxon>Actinopterygii</taxon>
        <taxon>Neopterygii</taxon>
        <taxon>Teleostei</taxon>
        <taxon>Clupei</taxon>
        <taxon>Clupeiformes</taxon>
        <taxon>Clupeoidei</taxon>
        <taxon>Clupeidae</taxon>
        <taxon>Clupea</taxon>
    </lineage>
</organism>
<reference evidence="5" key="1">
    <citation type="submission" date="2025-08" db="UniProtKB">
        <authorList>
            <consortium name="RefSeq"/>
        </authorList>
    </citation>
    <scope>IDENTIFICATION</scope>
</reference>
<dbReference type="KEGG" id="char:116218213"/>
<proteinExistence type="predicted"/>
<evidence type="ECO:0000313" key="4">
    <source>
        <dbReference type="Proteomes" id="UP000515152"/>
    </source>
</evidence>
<evidence type="ECO:0000256" key="2">
    <source>
        <dbReference type="SAM" id="Phobius"/>
    </source>
</evidence>
<dbReference type="OrthoDB" id="8963224at2759"/>
<protein>
    <submittedName>
        <fullName evidence="5">T-cell surface antigen CD2-like isoform X2</fullName>
    </submittedName>
</protein>
<evidence type="ECO:0000256" key="1">
    <source>
        <dbReference type="SAM" id="MobiDB-lite"/>
    </source>
</evidence>
<sequence>MFLALQEVTLIHSVSSPVSKQDPKCQDKKLEGETHTIILKSPKQDKDSLNWKCNDKLIYQRRRMGKPSFSVNVNVNELGNLELTNLNISMSGTYKGEHFGENGKSITKIEKTLCVFAKAPVPKLVWKCPPEGVPVLECEPKSHQGFKLLWIRNNVRTNEDANPLERKKFKSTDRYKCSLSNDQYEGDIQESEEVTLSCGDSEKWFGYNKWLMLAIIAGGGSLLLILIVSLIVICCKNHRRHRRRQRDEEELRLSNLQYIGTGPRPRPKQTARGQPVPPIPDEQGYFQGPEGDPSPADPKPKKQPRPRAPPPPMEDEDELIPPLPQPRRKGP</sequence>
<keyword evidence="4" id="KW-1185">Reference proteome</keyword>
<feature type="transmembrane region" description="Helical" evidence="2">
    <location>
        <begin position="210"/>
        <end position="235"/>
    </location>
</feature>
<keyword evidence="2" id="KW-0472">Membrane</keyword>
<dbReference type="InterPro" id="IPR021963">
    <property type="entry name" value="Tcell_CD4_Cterm"/>
</dbReference>
<dbReference type="InterPro" id="IPR013783">
    <property type="entry name" value="Ig-like_fold"/>
</dbReference>
<evidence type="ECO:0000313" key="5">
    <source>
        <dbReference type="RefSeq" id="XP_031414710.1"/>
    </source>
</evidence>
<dbReference type="Gene3D" id="2.60.40.10">
    <property type="entry name" value="Immunoglobulins"/>
    <property type="match status" value="1"/>
</dbReference>
<evidence type="ECO:0000259" key="3">
    <source>
        <dbReference type="Pfam" id="PF12104"/>
    </source>
</evidence>
<dbReference type="Gene3D" id="1.20.5.900">
    <property type="entry name" value="transmembrane domain of human cd4"/>
    <property type="match status" value="1"/>
</dbReference>
<dbReference type="RefSeq" id="XP_031414710.1">
    <property type="nucleotide sequence ID" value="XM_031558850.2"/>
</dbReference>
<dbReference type="GeneID" id="116218213"/>